<feature type="transmembrane region" description="Helical" evidence="5">
    <location>
        <begin position="112"/>
        <end position="134"/>
    </location>
</feature>
<dbReference type="PANTHER" id="PTHR35529:SF1">
    <property type="entry name" value="MANGANESE EFFLUX PUMP MNTP-RELATED"/>
    <property type="match status" value="1"/>
</dbReference>
<feature type="transmembrane region" description="Helical" evidence="5">
    <location>
        <begin position="74"/>
        <end position="91"/>
    </location>
</feature>
<feature type="transmembrane region" description="Helical" evidence="5">
    <location>
        <begin position="140"/>
        <end position="159"/>
    </location>
</feature>
<sequence>MNWIETLLITLGISLDIFGIVTCEGALLAEINKKRLAAGSLLVALLQTIALYLGDLVGGASLRYDIKDKQILTVRVIVAIIFIVLGVRMILKAWKNKSIVERREENGLSLGRILKCVGASSVCTLLVGVAFGFLGTNVTIVLIMVVCLTVLMVVFGMYTGYRFGFEQKTKAYSIGGVLLIIGGIDVVIRYIVH</sequence>
<proteinExistence type="predicted"/>
<dbReference type="Proteomes" id="UP000621540">
    <property type="component" value="Unassembled WGS sequence"/>
</dbReference>
<keyword evidence="1" id="KW-1003">Cell membrane</keyword>
<keyword evidence="3 5" id="KW-1133">Transmembrane helix</keyword>
<reference evidence="6 7" key="1">
    <citation type="submission" date="2020-08" db="EMBL/GenBank/DDBJ databases">
        <title>Genome public.</title>
        <authorList>
            <person name="Liu C."/>
            <person name="Sun Q."/>
        </authorList>
    </citation>
    <scope>NUCLEOTIDE SEQUENCE [LARGE SCALE GENOMIC DNA]</scope>
    <source>
        <strain evidence="6 7">BX0805</strain>
    </source>
</reference>
<dbReference type="InterPro" id="IPR003810">
    <property type="entry name" value="Mntp/YtaF"/>
</dbReference>
<protein>
    <submittedName>
        <fullName evidence="6">Manganese efflux pump</fullName>
    </submittedName>
</protein>
<dbReference type="EMBL" id="JACOQH010000011">
    <property type="protein sequence ID" value="MBC5754789.1"/>
    <property type="molecule type" value="Genomic_DNA"/>
</dbReference>
<evidence type="ECO:0000313" key="6">
    <source>
        <dbReference type="EMBL" id="MBC5754789.1"/>
    </source>
</evidence>
<feature type="transmembrane region" description="Helical" evidence="5">
    <location>
        <begin position="36"/>
        <end position="54"/>
    </location>
</feature>
<dbReference type="Pfam" id="PF02659">
    <property type="entry name" value="Mntp"/>
    <property type="match status" value="1"/>
</dbReference>
<gene>
    <name evidence="6" type="ORF">H8Z76_12365</name>
</gene>
<name>A0ABR7IDB7_9FIRM</name>
<organism evidence="6 7">
    <name type="scientific">Roseburia yibonii</name>
    <dbReference type="NCBI Taxonomy" id="2763063"/>
    <lineage>
        <taxon>Bacteria</taxon>
        <taxon>Bacillati</taxon>
        <taxon>Bacillota</taxon>
        <taxon>Clostridia</taxon>
        <taxon>Lachnospirales</taxon>
        <taxon>Lachnospiraceae</taxon>
        <taxon>Roseburia</taxon>
    </lineage>
</organism>
<keyword evidence="7" id="KW-1185">Reference proteome</keyword>
<evidence type="ECO:0000313" key="7">
    <source>
        <dbReference type="Proteomes" id="UP000621540"/>
    </source>
</evidence>
<feature type="transmembrane region" description="Helical" evidence="5">
    <location>
        <begin position="171"/>
        <end position="192"/>
    </location>
</feature>
<feature type="transmembrane region" description="Helical" evidence="5">
    <location>
        <begin position="6"/>
        <end position="29"/>
    </location>
</feature>
<accession>A0ABR7IDB7</accession>
<evidence type="ECO:0000256" key="4">
    <source>
        <dbReference type="ARBA" id="ARBA00023136"/>
    </source>
</evidence>
<keyword evidence="2 5" id="KW-0812">Transmembrane</keyword>
<keyword evidence="4 5" id="KW-0472">Membrane</keyword>
<evidence type="ECO:0000256" key="5">
    <source>
        <dbReference type="SAM" id="Phobius"/>
    </source>
</evidence>
<comment type="caution">
    <text evidence="6">The sequence shown here is derived from an EMBL/GenBank/DDBJ whole genome shotgun (WGS) entry which is preliminary data.</text>
</comment>
<evidence type="ECO:0000256" key="2">
    <source>
        <dbReference type="ARBA" id="ARBA00022692"/>
    </source>
</evidence>
<dbReference type="PANTHER" id="PTHR35529">
    <property type="entry name" value="MANGANESE EFFLUX PUMP MNTP-RELATED"/>
    <property type="match status" value="1"/>
</dbReference>
<evidence type="ECO:0000256" key="3">
    <source>
        <dbReference type="ARBA" id="ARBA00022989"/>
    </source>
</evidence>
<dbReference type="RefSeq" id="WP_147619272.1">
    <property type="nucleotide sequence ID" value="NZ_JACOQH010000011.1"/>
</dbReference>
<evidence type="ECO:0000256" key="1">
    <source>
        <dbReference type="ARBA" id="ARBA00022475"/>
    </source>
</evidence>